<name>A0A3N1ZV89_9ACTN</name>
<proteinExistence type="predicted"/>
<comment type="caution">
    <text evidence="2">The sequence shown here is derived from an EMBL/GenBank/DDBJ whole genome shotgun (WGS) entry which is preliminary data.</text>
</comment>
<dbReference type="Proteomes" id="UP000275749">
    <property type="component" value="Unassembled WGS sequence"/>
</dbReference>
<dbReference type="AlphaFoldDB" id="A0A3N1ZV89"/>
<feature type="compositionally biased region" description="Low complexity" evidence="1">
    <location>
        <begin position="127"/>
        <end position="136"/>
    </location>
</feature>
<feature type="region of interest" description="Disordered" evidence="1">
    <location>
        <begin position="127"/>
        <end position="152"/>
    </location>
</feature>
<organism evidence="2 3">
    <name type="scientific">Luteococcus japonicus</name>
    <dbReference type="NCBI Taxonomy" id="33984"/>
    <lineage>
        <taxon>Bacteria</taxon>
        <taxon>Bacillati</taxon>
        <taxon>Actinomycetota</taxon>
        <taxon>Actinomycetes</taxon>
        <taxon>Propionibacteriales</taxon>
        <taxon>Propionibacteriaceae</taxon>
        <taxon>Luteococcus</taxon>
    </lineage>
</organism>
<gene>
    <name evidence="2" type="ORF">EDD41_1267</name>
</gene>
<sequence length="152" mass="15873">MRLEVTRRAELAVQAMALLSPPDTRLKAPDLADALQSTRGFVPQVVGPLVKAGWVQSIPGPTGGYSLTPAASRISVLEVIEAVDGPTATGQCVAHDQPCGQGRPCALHEAWTKARTSLVATLSAVPAVPEAPAAEPTSTTSHTEQKEKHHEG</sequence>
<dbReference type="InterPro" id="IPR036388">
    <property type="entry name" value="WH-like_DNA-bd_sf"/>
</dbReference>
<feature type="compositionally biased region" description="Basic and acidic residues" evidence="1">
    <location>
        <begin position="143"/>
        <end position="152"/>
    </location>
</feature>
<dbReference type="GO" id="GO:0005829">
    <property type="term" value="C:cytosol"/>
    <property type="evidence" value="ECO:0007669"/>
    <property type="project" value="TreeGrafter"/>
</dbReference>
<dbReference type="PANTHER" id="PTHR33221">
    <property type="entry name" value="WINGED HELIX-TURN-HELIX TRANSCRIPTIONAL REGULATOR, RRF2 FAMILY"/>
    <property type="match status" value="1"/>
</dbReference>
<evidence type="ECO:0000313" key="2">
    <source>
        <dbReference type="EMBL" id="ROR54082.1"/>
    </source>
</evidence>
<dbReference type="InterPro" id="IPR036390">
    <property type="entry name" value="WH_DNA-bd_sf"/>
</dbReference>
<dbReference type="NCBIfam" id="TIGR00738">
    <property type="entry name" value="rrf2_super"/>
    <property type="match status" value="1"/>
</dbReference>
<dbReference type="SUPFAM" id="SSF46785">
    <property type="entry name" value="Winged helix' DNA-binding domain"/>
    <property type="match status" value="1"/>
</dbReference>
<dbReference type="GO" id="GO:0003700">
    <property type="term" value="F:DNA-binding transcription factor activity"/>
    <property type="evidence" value="ECO:0007669"/>
    <property type="project" value="TreeGrafter"/>
</dbReference>
<dbReference type="EMBL" id="RKHG01000001">
    <property type="protein sequence ID" value="ROR54082.1"/>
    <property type="molecule type" value="Genomic_DNA"/>
</dbReference>
<dbReference type="PROSITE" id="PS51197">
    <property type="entry name" value="HTH_RRF2_2"/>
    <property type="match status" value="1"/>
</dbReference>
<dbReference type="Pfam" id="PF02082">
    <property type="entry name" value="Rrf2"/>
    <property type="match status" value="1"/>
</dbReference>
<dbReference type="PANTHER" id="PTHR33221:SF2">
    <property type="entry name" value="TRANSCRIPTIONAL REGULATOR"/>
    <property type="match status" value="1"/>
</dbReference>
<dbReference type="RefSeq" id="WP_123575300.1">
    <property type="nucleotide sequence ID" value="NZ_RKHG01000001.1"/>
</dbReference>
<dbReference type="Gene3D" id="1.10.10.10">
    <property type="entry name" value="Winged helix-like DNA-binding domain superfamily/Winged helix DNA-binding domain"/>
    <property type="match status" value="1"/>
</dbReference>
<protein>
    <submittedName>
        <fullName evidence="2">BadM/Rrf2 family transcriptional regulator</fullName>
    </submittedName>
</protein>
<evidence type="ECO:0000256" key="1">
    <source>
        <dbReference type="SAM" id="MobiDB-lite"/>
    </source>
</evidence>
<reference evidence="2 3" key="1">
    <citation type="submission" date="2018-11" db="EMBL/GenBank/DDBJ databases">
        <title>Sequencing the genomes of 1000 actinobacteria strains.</title>
        <authorList>
            <person name="Klenk H.-P."/>
        </authorList>
    </citation>
    <scope>NUCLEOTIDE SEQUENCE [LARGE SCALE GENOMIC DNA]</scope>
    <source>
        <strain evidence="2 3">DSM 10546</strain>
    </source>
</reference>
<accession>A0A3N1ZV89</accession>
<evidence type="ECO:0000313" key="3">
    <source>
        <dbReference type="Proteomes" id="UP000275749"/>
    </source>
</evidence>
<dbReference type="InterPro" id="IPR000944">
    <property type="entry name" value="Tscrpt_reg_Rrf2"/>
</dbReference>